<evidence type="ECO:0000256" key="1">
    <source>
        <dbReference type="ARBA" id="ARBA00006096"/>
    </source>
</evidence>
<evidence type="ECO:0000313" key="6">
    <source>
        <dbReference type="EMBL" id="MDQ0183270.1"/>
    </source>
</evidence>
<keyword evidence="4" id="KW-0812">Transmembrane</keyword>
<dbReference type="Proteomes" id="UP001230951">
    <property type="component" value="Unassembled WGS sequence"/>
</dbReference>
<keyword evidence="4" id="KW-1133">Transmembrane helix</keyword>
<dbReference type="PANTHER" id="PTHR30023:SF0">
    <property type="entry name" value="PENICILLIN-SENSITIVE CARBOXYPEPTIDASE A"/>
    <property type="match status" value="1"/>
</dbReference>
<dbReference type="EMBL" id="JAUSTF010000022">
    <property type="protein sequence ID" value="MDQ0183270.1"/>
    <property type="molecule type" value="Genomic_DNA"/>
</dbReference>
<dbReference type="SUPFAM" id="SSF56601">
    <property type="entry name" value="beta-lactamase/transpeptidase-like"/>
    <property type="match status" value="1"/>
</dbReference>
<accession>A0AAW8DMV0</accession>
<dbReference type="InterPro" id="IPR012338">
    <property type="entry name" value="Beta-lactam/transpept-like"/>
</dbReference>
<keyword evidence="7" id="KW-1185">Reference proteome</keyword>
<protein>
    <submittedName>
        <fullName evidence="5">D-alanyl-D-alanine carboxypeptidase/D-alanyl-D-alanine-endopeptidase (Penicillin-binding protein 4)</fullName>
        <ecNumber evidence="5">3.4.16.4</ecNumber>
        <ecNumber evidence="5">3.4.21.-</ecNumber>
    </submittedName>
</protein>
<evidence type="ECO:0000313" key="5">
    <source>
        <dbReference type="EMBL" id="MDP9907653.1"/>
    </source>
</evidence>
<proteinExistence type="inferred from homology"/>
<dbReference type="EMBL" id="JAUSRG010000024">
    <property type="protein sequence ID" value="MDP9907653.1"/>
    <property type="molecule type" value="Genomic_DNA"/>
</dbReference>
<dbReference type="EC" id="3.4.16.4" evidence="5"/>
<organism evidence="5 8">
    <name type="scientific">Arthrobacter bambusae</name>
    <dbReference type="NCBI Taxonomy" id="1338426"/>
    <lineage>
        <taxon>Bacteria</taxon>
        <taxon>Bacillati</taxon>
        <taxon>Actinomycetota</taxon>
        <taxon>Actinomycetes</taxon>
        <taxon>Micrococcales</taxon>
        <taxon>Micrococcaceae</taxon>
        <taxon>Arthrobacter</taxon>
    </lineage>
</organism>
<dbReference type="EC" id="3.4.21.-" evidence="5"/>
<comment type="similarity">
    <text evidence="1">Belongs to the peptidase S13 family.</text>
</comment>
<keyword evidence="5" id="KW-0121">Carboxypeptidase</keyword>
<sequence length="513" mass="51336">MKGVNEAGADNHSPEQQENPVLRPRKPRPGTPARPEPKGVAGFLPLVLLAAVIAALAVPMGLGVAPGFFGVAAAPAPQVPAWQQVPKQLSRTQIVAPLDASAPVPLPADVTSQLNALLTPDGGGDFTGVVEDALTGLPLYDRDGAKNRVPASNMKLLTAVAALRAIGPETRFDTRVLTGPSPSTIILSAGGDVLLGDGPSQPSEVLGHAGLETLAADAAKALQDRGVKGPVTVQLDDGLFTGPALNPAWSLDDVAAGETAPIFPLALNSARTSPGATTGPRPQDAALTAAQAFAGKLQAAGAAAGFTVVPGVERAAAPAGKQDVLASVASATVREQVDLMLETSDNYLAEVFGRMAALSAGKPGSNDGATAAVSAQVAELGIATDSMHLADVSGLALGNQVSARQFADVVRAITSGPDTRLRAALAGFPVAGLTGTLGDRYADATTSQGAGLVRAKTGTLNSVIALSGYVVDANGRLLVFSFIGNGLTPGAAGNKVALDRSATALASCGCRAG</sequence>
<dbReference type="PANTHER" id="PTHR30023">
    <property type="entry name" value="D-ALANYL-D-ALANINE CARBOXYPEPTIDASE"/>
    <property type="match status" value="1"/>
</dbReference>
<gene>
    <name evidence="5" type="ORF">J2S90_004648</name>
    <name evidence="6" type="ORF">J2S93_004730</name>
</gene>
<dbReference type="Gene3D" id="3.40.710.10">
    <property type="entry name" value="DD-peptidase/beta-lactamase superfamily"/>
    <property type="match status" value="2"/>
</dbReference>
<evidence type="ECO:0000256" key="3">
    <source>
        <dbReference type="SAM" id="MobiDB-lite"/>
    </source>
</evidence>
<keyword evidence="2 5" id="KW-0378">Hydrolase</keyword>
<keyword evidence="5" id="KW-0645">Protease</keyword>
<keyword evidence="4" id="KW-0472">Membrane</keyword>
<dbReference type="NCBIfam" id="TIGR00666">
    <property type="entry name" value="PBP4"/>
    <property type="match status" value="1"/>
</dbReference>
<dbReference type="AlphaFoldDB" id="A0AAW8DMV0"/>
<evidence type="ECO:0000313" key="7">
    <source>
        <dbReference type="Proteomes" id="UP001230951"/>
    </source>
</evidence>
<evidence type="ECO:0000256" key="4">
    <source>
        <dbReference type="SAM" id="Phobius"/>
    </source>
</evidence>
<evidence type="ECO:0000313" key="8">
    <source>
        <dbReference type="Proteomes" id="UP001242995"/>
    </source>
</evidence>
<evidence type="ECO:0000256" key="2">
    <source>
        <dbReference type="ARBA" id="ARBA00022801"/>
    </source>
</evidence>
<dbReference type="PRINTS" id="PR00922">
    <property type="entry name" value="DADACBPTASE3"/>
</dbReference>
<dbReference type="GO" id="GO:0000270">
    <property type="term" value="P:peptidoglycan metabolic process"/>
    <property type="evidence" value="ECO:0007669"/>
    <property type="project" value="TreeGrafter"/>
</dbReference>
<reference evidence="5 7" key="1">
    <citation type="submission" date="2023-07" db="EMBL/GenBank/DDBJ databases">
        <title>Sorghum-associated microbial communities from plants grown in Nebraska, USA.</title>
        <authorList>
            <person name="Schachtman D."/>
        </authorList>
    </citation>
    <scope>NUCLEOTIDE SEQUENCE</scope>
    <source>
        <strain evidence="5">DS1006</strain>
        <strain evidence="6 7">DS1016</strain>
    </source>
</reference>
<dbReference type="GO" id="GO:0009002">
    <property type="term" value="F:serine-type D-Ala-D-Ala carboxypeptidase activity"/>
    <property type="evidence" value="ECO:0007669"/>
    <property type="project" value="UniProtKB-EC"/>
</dbReference>
<dbReference type="Pfam" id="PF02113">
    <property type="entry name" value="Peptidase_S13"/>
    <property type="match status" value="2"/>
</dbReference>
<feature type="transmembrane region" description="Helical" evidence="4">
    <location>
        <begin position="43"/>
        <end position="69"/>
    </location>
</feature>
<feature type="region of interest" description="Disordered" evidence="3">
    <location>
        <begin position="1"/>
        <end position="37"/>
    </location>
</feature>
<name>A0AAW8DMV0_9MICC</name>
<dbReference type="GO" id="GO:0006508">
    <property type="term" value="P:proteolysis"/>
    <property type="evidence" value="ECO:0007669"/>
    <property type="project" value="InterPro"/>
</dbReference>
<dbReference type="InterPro" id="IPR000667">
    <property type="entry name" value="Peptidase_S13"/>
</dbReference>
<dbReference type="Proteomes" id="UP001242995">
    <property type="component" value="Unassembled WGS sequence"/>
</dbReference>
<comment type="caution">
    <text evidence="5">The sequence shown here is derived from an EMBL/GenBank/DDBJ whole genome shotgun (WGS) entry which is preliminary data.</text>
</comment>